<dbReference type="InterPro" id="IPR050156">
    <property type="entry name" value="TC-AMP_synthase_SUA5"/>
</dbReference>
<dbReference type="EMBL" id="JAGHKP010000003">
    <property type="protein sequence ID" value="MBO9153643.1"/>
    <property type="molecule type" value="Genomic_DNA"/>
</dbReference>
<evidence type="ECO:0000256" key="8">
    <source>
        <dbReference type="ARBA" id="ARBA00022741"/>
    </source>
</evidence>
<dbReference type="RefSeq" id="WP_209146656.1">
    <property type="nucleotide sequence ID" value="NZ_JAGHKP010000003.1"/>
</dbReference>
<sequence>MTAFEDDITQSLAVLRNSGIILYPTDTIWGLGCDATDEAAVKRIYSLKQRSEAKSLVILMADAKDLVRYLAHPPPDIEQTLLAFDRPTTVIYEGALHLAPGVVNQDGSIAIRIVQDTFCRHLIKRLRKPLVSTSANISGEPSPALFAEVSDAIRSGVDYTVKHRQQDGTRAQPSRIVRIGKDGALEIIRN</sequence>
<dbReference type="SUPFAM" id="SSF55821">
    <property type="entry name" value="YrdC/RibB"/>
    <property type="match status" value="1"/>
</dbReference>
<evidence type="ECO:0000259" key="12">
    <source>
        <dbReference type="PROSITE" id="PS51163"/>
    </source>
</evidence>
<feature type="domain" description="YrdC-like" evidence="12">
    <location>
        <begin position="5"/>
        <end position="190"/>
    </location>
</feature>
<keyword evidence="14" id="KW-1185">Reference proteome</keyword>
<dbReference type="NCBIfam" id="TIGR00057">
    <property type="entry name" value="L-threonylcarbamoyladenylate synthase"/>
    <property type="match status" value="1"/>
</dbReference>
<evidence type="ECO:0000313" key="13">
    <source>
        <dbReference type="EMBL" id="MBO9153643.1"/>
    </source>
</evidence>
<evidence type="ECO:0000256" key="7">
    <source>
        <dbReference type="ARBA" id="ARBA00022695"/>
    </source>
</evidence>
<reference evidence="14" key="1">
    <citation type="submission" date="2021-03" db="EMBL/GenBank/DDBJ databases">
        <title>Assistant Professor.</title>
        <authorList>
            <person name="Huq M.A."/>
        </authorList>
    </citation>
    <scope>NUCLEOTIDE SEQUENCE [LARGE SCALE GENOMIC DNA]</scope>
    <source>
        <strain evidence="14">MAH-28</strain>
    </source>
</reference>
<keyword evidence="9" id="KW-0067">ATP-binding</keyword>
<protein>
    <recommendedName>
        <fullName evidence="10">L-threonylcarbamoyladenylate synthase</fullName>
        <ecNumber evidence="3">2.7.7.87</ecNumber>
    </recommendedName>
    <alternativeName>
        <fullName evidence="10">L-threonylcarbamoyladenylate synthase</fullName>
    </alternativeName>
</protein>
<dbReference type="Proteomes" id="UP000679126">
    <property type="component" value="Unassembled WGS sequence"/>
</dbReference>
<evidence type="ECO:0000256" key="1">
    <source>
        <dbReference type="ARBA" id="ARBA00004496"/>
    </source>
</evidence>
<keyword evidence="6" id="KW-0819">tRNA processing</keyword>
<gene>
    <name evidence="13" type="ORF">J7I43_15550</name>
</gene>
<evidence type="ECO:0000313" key="14">
    <source>
        <dbReference type="Proteomes" id="UP000679126"/>
    </source>
</evidence>
<dbReference type="EC" id="2.7.7.87" evidence="3"/>
<dbReference type="PANTHER" id="PTHR17490">
    <property type="entry name" value="SUA5"/>
    <property type="match status" value="1"/>
</dbReference>
<keyword evidence="8" id="KW-0547">Nucleotide-binding</keyword>
<evidence type="ECO:0000256" key="6">
    <source>
        <dbReference type="ARBA" id="ARBA00022694"/>
    </source>
</evidence>
<organism evidence="13 14">
    <name type="scientific">Chitinophaga chungangae</name>
    <dbReference type="NCBI Taxonomy" id="2821488"/>
    <lineage>
        <taxon>Bacteria</taxon>
        <taxon>Pseudomonadati</taxon>
        <taxon>Bacteroidota</taxon>
        <taxon>Chitinophagia</taxon>
        <taxon>Chitinophagales</taxon>
        <taxon>Chitinophagaceae</taxon>
        <taxon>Chitinophaga</taxon>
    </lineage>
</organism>
<dbReference type="Gene3D" id="3.90.870.10">
    <property type="entry name" value="DHBP synthase"/>
    <property type="match status" value="1"/>
</dbReference>
<keyword evidence="5" id="KW-0808">Transferase</keyword>
<evidence type="ECO:0000256" key="9">
    <source>
        <dbReference type="ARBA" id="ARBA00022840"/>
    </source>
</evidence>
<keyword evidence="7" id="KW-0548">Nucleotidyltransferase</keyword>
<dbReference type="PROSITE" id="PS51163">
    <property type="entry name" value="YRDC"/>
    <property type="match status" value="1"/>
</dbReference>
<dbReference type="PANTHER" id="PTHR17490:SF16">
    <property type="entry name" value="THREONYLCARBAMOYL-AMP SYNTHASE"/>
    <property type="match status" value="1"/>
</dbReference>
<comment type="catalytic activity">
    <reaction evidence="11">
        <text>L-threonine + hydrogencarbonate + ATP = L-threonylcarbamoyladenylate + diphosphate + H2O</text>
        <dbReference type="Rhea" id="RHEA:36407"/>
        <dbReference type="ChEBI" id="CHEBI:15377"/>
        <dbReference type="ChEBI" id="CHEBI:17544"/>
        <dbReference type="ChEBI" id="CHEBI:30616"/>
        <dbReference type="ChEBI" id="CHEBI:33019"/>
        <dbReference type="ChEBI" id="CHEBI:57926"/>
        <dbReference type="ChEBI" id="CHEBI:73682"/>
        <dbReference type="EC" id="2.7.7.87"/>
    </reaction>
</comment>
<evidence type="ECO:0000256" key="11">
    <source>
        <dbReference type="ARBA" id="ARBA00048366"/>
    </source>
</evidence>
<comment type="caution">
    <text evidence="13">The sequence shown here is derived from an EMBL/GenBank/DDBJ whole genome shotgun (WGS) entry which is preliminary data.</text>
</comment>
<accession>A0ABS3YG31</accession>
<dbReference type="InterPro" id="IPR006070">
    <property type="entry name" value="Sua5-like_dom"/>
</dbReference>
<keyword evidence="4" id="KW-0963">Cytoplasm</keyword>
<evidence type="ECO:0000256" key="4">
    <source>
        <dbReference type="ARBA" id="ARBA00022490"/>
    </source>
</evidence>
<evidence type="ECO:0000256" key="10">
    <source>
        <dbReference type="ARBA" id="ARBA00029774"/>
    </source>
</evidence>
<dbReference type="Pfam" id="PF01300">
    <property type="entry name" value="Sua5_yciO_yrdC"/>
    <property type="match status" value="1"/>
</dbReference>
<comment type="subcellular location">
    <subcellularLocation>
        <location evidence="1">Cytoplasm</location>
    </subcellularLocation>
</comment>
<name>A0ABS3YG31_9BACT</name>
<proteinExistence type="inferred from homology"/>
<dbReference type="InterPro" id="IPR017945">
    <property type="entry name" value="DHBP_synth_RibB-like_a/b_dom"/>
</dbReference>
<comment type="similarity">
    <text evidence="2">Belongs to the SUA5 family.</text>
</comment>
<evidence type="ECO:0000256" key="3">
    <source>
        <dbReference type="ARBA" id="ARBA00012584"/>
    </source>
</evidence>
<evidence type="ECO:0000256" key="2">
    <source>
        <dbReference type="ARBA" id="ARBA00007663"/>
    </source>
</evidence>
<evidence type="ECO:0000256" key="5">
    <source>
        <dbReference type="ARBA" id="ARBA00022679"/>
    </source>
</evidence>